<dbReference type="SMART" id="SM00916">
    <property type="entry name" value="L51_S25_CI-B8"/>
    <property type="match status" value="1"/>
</dbReference>
<dbReference type="GO" id="GO:0005762">
    <property type="term" value="C:mitochondrial large ribosomal subunit"/>
    <property type="evidence" value="ECO:0007669"/>
    <property type="project" value="TreeGrafter"/>
</dbReference>
<evidence type="ECO:0000256" key="2">
    <source>
        <dbReference type="ARBA" id="ARBA00006073"/>
    </source>
</evidence>
<organism evidence="8 9">
    <name type="scientific">Pocillopora damicornis</name>
    <name type="common">Cauliflower coral</name>
    <name type="synonym">Millepora damicornis</name>
    <dbReference type="NCBI Taxonomy" id="46731"/>
    <lineage>
        <taxon>Eukaryota</taxon>
        <taxon>Metazoa</taxon>
        <taxon>Cnidaria</taxon>
        <taxon>Anthozoa</taxon>
        <taxon>Hexacorallia</taxon>
        <taxon>Scleractinia</taxon>
        <taxon>Astrocoeniina</taxon>
        <taxon>Pocilloporidae</taxon>
        <taxon>Pocillopora</taxon>
    </lineage>
</organism>
<dbReference type="STRING" id="46731.A0A3M6TC96"/>
<comment type="subcellular location">
    <subcellularLocation>
        <location evidence="1">Mitochondrion</location>
    </subcellularLocation>
</comment>
<proteinExistence type="inferred from homology"/>
<dbReference type="Gene3D" id="3.40.30.10">
    <property type="entry name" value="Glutaredoxin"/>
    <property type="match status" value="1"/>
</dbReference>
<dbReference type="InterPro" id="IPR007741">
    <property type="entry name" value="Ribosomal_mL43/mS25/NADH_DH"/>
</dbReference>
<evidence type="ECO:0000256" key="5">
    <source>
        <dbReference type="ARBA" id="ARBA00023274"/>
    </source>
</evidence>
<dbReference type="EMBL" id="RCHS01003902">
    <property type="protein sequence ID" value="RMX38971.1"/>
    <property type="molecule type" value="Genomic_DNA"/>
</dbReference>
<protein>
    <recommendedName>
        <fullName evidence="6">Large ribosomal subunit protein mL43</fullName>
    </recommendedName>
</protein>
<dbReference type="GO" id="GO:0032543">
    <property type="term" value="P:mitochondrial translation"/>
    <property type="evidence" value="ECO:0007669"/>
    <property type="project" value="InterPro"/>
</dbReference>
<reference evidence="8 9" key="1">
    <citation type="journal article" date="2018" name="Sci. Rep.">
        <title>Comparative analysis of the Pocillopora damicornis genome highlights role of immune system in coral evolution.</title>
        <authorList>
            <person name="Cunning R."/>
            <person name="Bay R.A."/>
            <person name="Gillette P."/>
            <person name="Baker A.C."/>
            <person name="Traylor-Knowles N."/>
        </authorList>
    </citation>
    <scope>NUCLEOTIDE SEQUENCE [LARGE SCALE GENOMIC DNA]</scope>
    <source>
        <strain evidence="8">RSMAS</strain>
        <tissue evidence="8">Whole animal</tissue>
    </source>
</reference>
<dbReference type="Pfam" id="PF05047">
    <property type="entry name" value="L51_S25_CI-B8"/>
    <property type="match status" value="1"/>
</dbReference>
<evidence type="ECO:0000256" key="3">
    <source>
        <dbReference type="ARBA" id="ARBA00022980"/>
    </source>
</evidence>
<name>A0A3M6TC96_POCDA</name>
<evidence type="ECO:0000256" key="6">
    <source>
        <dbReference type="ARBA" id="ARBA00035188"/>
    </source>
</evidence>
<evidence type="ECO:0000256" key="1">
    <source>
        <dbReference type="ARBA" id="ARBA00004173"/>
    </source>
</evidence>
<dbReference type="OrthoDB" id="88at2759"/>
<dbReference type="InterPro" id="IPR036249">
    <property type="entry name" value="Thioredoxin-like_sf"/>
</dbReference>
<dbReference type="SUPFAM" id="SSF52833">
    <property type="entry name" value="Thioredoxin-like"/>
    <property type="match status" value="1"/>
</dbReference>
<dbReference type="InterPro" id="IPR039927">
    <property type="entry name" value="Ribosomal_mL43"/>
</dbReference>
<dbReference type="PANTHER" id="PTHR21396:SF2">
    <property type="entry name" value="LARGE RIBOSOMAL SUBUNIT PROTEIN ML43"/>
    <property type="match status" value="1"/>
</dbReference>
<evidence type="ECO:0000313" key="8">
    <source>
        <dbReference type="EMBL" id="RMX38971.1"/>
    </source>
</evidence>
<gene>
    <name evidence="8" type="ORF">pdam_00008150</name>
</gene>
<dbReference type="GO" id="GO:0003735">
    <property type="term" value="F:structural constituent of ribosome"/>
    <property type="evidence" value="ECO:0007669"/>
    <property type="project" value="InterPro"/>
</dbReference>
<keyword evidence="3" id="KW-0689">Ribosomal protein</keyword>
<comment type="similarity">
    <text evidence="2">Belongs to the mitochondrion-specific ribosomal protein mL43 family.</text>
</comment>
<dbReference type="PANTHER" id="PTHR21396">
    <property type="entry name" value="39S RIBOSOMAL PROTEIN L43"/>
    <property type="match status" value="1"/>
</dbReference>
<evidence type="ECO:0000256" key="4">
    <source>
        <dbReference type="ARBA" id="ARBA00023128"/>
    </source>
</evidence>
<dbReference type="OMA" id="WPSSANT"/>
<dbReference type="Proteomes" id="UP000275408">
    <property type="component" value="Unassembled WGS sequence"/>
</dbReference>
<sequence>MAQINIANRVFGRYVRPLQRLTFNYCNQGGSSRGIREYIDKNIVQFAKDNPGISIYVMERSGKHPTITGHFIGGNSKEVEVKNMTPEKIKECVTSLRNESGEKVEKIRKHWHTENPSIQGTWNPFLHKPPSLRRHVTGKTK</sequence>
<keyword evidence="9" id="KW-1185">Reference proteome</keyword>
<keyword evidence="5" id="KW-0687">Ribonucleoprotein</keyword>
<dbReference type="AlphaFoldDB" id="A0A3M6TC96"/>
<accession>A0A3M6TC96</accession>
<feature type="domain" description="Ribosomal protein/NADH dehydrogenase" evidence="7">
    <location>
        <begin position="27"/>
        <end position="100"/>
    </location>
</feature>
<evidence type="ECO:0000259" key="7">
    <source>
        <dbReference type="SMART" id="SM00916"/>
    </source>
</evidence>
<evidence type="ECO:0000313" key="9">
    <source>
        <dbReference type="Proteomes" id="UP000275408"/>
    </source>
</evidence>
<comment type="caution">
    <text evidence="8">The sequence shown here is derived from an EMBL/GenBank/DDBJ whole genome shotgun (WGS) entry which is preliminary data.</text>
</comment>
<keyword evidence="4" id="KW-0496">Mitochondrion</keyword>